<gene>
    <name evidence="1" type="ORF">ERS075579_02819</name>
</gene>
<name>A0A0U0ZN19_9MYCO</name>
<proteinExistence type="predicted"/>
<reference evidence="1 2" key="1">
    <citation type="submission" date="2015-03" db="EMBL/GenBank/DDBJ databases">
        <authorList>
            <person name="Murphy D."/>
        </authorList>
    </citation>
    <scope>NUCLEOTIDE SEQUENCE [LARGE SCALE GENOMIC DNA]</scope>
    <source>
        <strain evidence="1 2">PAP088</strain>
    </source>
</reference>
<dbReference type="AlphaFoldDB" id="A0A0U0ZN19"/>
<accession>A0A0U0ZN19</accession>
<sequence length="82" mass="8567">MTTNTTAAPTTGYLTSFAATYQIEGVTEAQAARIAAAVQTALQAALTNLANEEATTAATANARVLAVRVERHGPLVEEYEAR</sequence>
<organism evidence="1 2">
    <name type="scientific">Mycobacteroides abscessus</name>
    <dbReference type="NCBI Taxonomy" id="36809"/>
    <lineage>
        <taxon>Bacteria</taxon>
        <taxon>Bacillati</taxon>
        <taxon>Actinomycetota</taxon>
        <taxon>Actinomycetes</taxon>
        <taxon>Mycobacteriales</taxon>
        <taxon>Mycobacteriaceae</taxon>
        <taxon>Mycobacteroides</taxon>
    </lineage>
</organism>
<dbReference type="RefSeq" id="WP_016896061.1">
    <property type="nucleotide sequence ID" value="NZ_CSWP01000005.1"/>
</dbReference>
<dbReference type="EMBL" id="CSWP01000005">
    <property type="protein sequence ID" value="CPV56614.1"/>
    <property type="molecule type" value="Genomic_DNA"/>
</dbReference>
<evidence type="ECO:0000313" key="2">
    <source>
        <dbReference type="Proteomes" id="UP000045782"/>
    </source>
</evidence>
<dbReference type="Proteomes" id="UP000045782">
    <property type="component" value="Unassembled WGS sequence"/>
</dbReference>
<protein>
    <submittedName>
        <fullName evidence="1">Uncharacterized protein</fullName>
    </submittedName>
</protein>
<evidence type="ECO:0000313" key="1">
    <source>
        <dbReference type="EMBL" id="CPV56614.1"/>
    </source>
</evidence>